<evidence type="ECO:0000256" key="1">
    <source>
        <dbReference type="SAM" id="MobiDB-lite"/>
    </source>
</evidence>
<evidence type="ECO:0000313" key="2">
    <source>
        <dbReference type="EMBL" id="BAH56194.1"/>
    </source>
</evidence>
<dbReference type="HOGENOM" id="CLU_2318270_0_0_11"/>
<reference evidence="2 3" key="1">
    <citation type="submission" date="2009-03" db="EMBL/GenBank/DDBJ databases">
        <title>Comparison of the complete genome sequences of Rhodococcus erythropolis PR4 and Rhodococcus opacus B4.</title>
        <authorList>
            <person name="Takarada H."/>
            <person name="Sekine M."/>
            <person name="Hosoyama A."/>
            <person name="Yamada R."/>
            <person name="Fujisawa T."/>
            <person name="Omata S."/>
            <person name="Shimizu A."/>
            <person name="Tsukatani N."/>
            <person name="Tanikawa S."/>
            <person name="Fujita N."/>
            <person name="Harayama S."/>
        </authorList>
    </citation>
    <scope>NUCLEOTIDE SEQUENCE [LARGE SCALE GENOMIC DNA]</scope>
    <source>
        <strain evidence="2 3">B4</strain>
        <plasmid evidence="2 3">pKNR</plasmid>
    </source>
</reference>
<dbReference type="AlphaFoldDB" id="C1BEF4"/>
<evidence type="ECO:0000313" key="3">
    <source>
        <dbReference type="Proteomes" id="UP000002212"/>
    </source>
</evidence>
<dbReference type="PATRIC" id="fig|632772.20.peg.7680"/>
<accession>C1BEF4</accession>
<dbReference type="EMBL" id="AP011118">
    <property type="protein sequence ID" value="BAH56194.1"/>
    <property type="molecule type" value="Genomic_DNA"/>
</dbReference>
<feature type="region of interest" description="Disordered" evidence="1">
    <location>
        <begin position="75"/>
        <end position="99"/>
    </location>
</feature>
<protein>
    <submittedName>
        <fullName evidence="2">Uncharacterized protein</fullName>
    </submittedName>
</protein>
<feature type="region of interest" description="Disordered" evidence="1">
    <location>
        <begin position="1"/>
        <end position="23"/>
    </location>
</feature>
<dbReference type="KEGG" id="rop:ROP_pKNR-01020"/>
<dbReference type="Proteomes" id="UP000002212">
    <property type="component" value="Plasmid pKNR"/>
</dbReference>
<geneLocation type="plasmid" evidence="2 3">
    <name>pKNR</name>
</geneLocation>
<gene>
    <name evidence="2" type="ordered locus">ROP_pKNR-01020</name>
</gene>
<proteinExistence type="predicted"/>
<keyword evidence="2" id="KW-0614">Plasmid</keyword>
<organism evidence="2 3">
    <name type="scientific">Rhodococcus opacus (strain B4)</name>
    <dbReference type="NCBI Taxonomy" id="632772"/>
    <lineage>
        <taxon>Bacteria</taxon>
        <taxon>Bacillati</taxon>
        <taxon>Actinomycetota</taxon>
        <taxon>Actinomycetes</taxon>
        <taxon>Mycobacteriales</taxon>
        <taxon>Nocardiaceae</taxon>
        <taxon>Rhodococcus</taxon>
    </lineage>
</organism>
<sequence length="99" mass="10713">MRTGQPYALRNVDGTPITRPARATRPSGVLHEIVDGLVECNVALNIDGTKYHPADPMGKMFIGFLAMPSSNQTSNLKLARNKRAGASPQPELAEDELPE</sequence>
<name>C1BEF4_RHOOB</name>